<dbReference type="Gene3D" id="3.40.50.720">
    <property type="entry name" value="NAD(P)-binding Rossmann-like Domain"/>
    <property type="match status" value="1"/>
</dbReference>
<dbReference type="InterPro" id="IPR057326">
    <property type="entry name" value="KR_dom"/>
</dbReference>
<dbReference type="SUPFAM" id="SSF51735">
    <property type="entry name" value="NAD(P)-binding Rossmann-fold domains"/>
    <property type="match status" value="1"/>
</dbReference>
<dbReference type="PANTHER" id="PTHR45024:SF2">
    <property type="entry name" value="SCP2 DOMAIN-CONTAINING PROTEIN"/>
    <property type="match status" value="1"/>
</dbReference>
<dbReference type="Gene3D" id="1.10.287.4290">
    <property type="match status" value="1"/>
</dbReference>
<dbReference type="AlphaFoldDB" id="A0AAU9IMI4"/>
<accession>A0AAU9IMI4</accession>
<dbReference type="PRINTS" id="PR00081">
    <property type="entry name" value="GDHRDH"/>
</dbReference>
<dbReference type="CDD" id="cd05353">
    <property type="entry name" value="hydroxyacyl-CoA-like_DH_SDR_c-like"/>
    <property type="match status" value="1"/>
</dbReference>
<keyword evidence="2" id="KW-0560">Oxidoreductase</keyword>
<sequence length="305" mass="32709">MAEELRFDNKVVVVTGAGQGLGKAYALEFARRGAKVVVNDHGVTTSGEGTSHELADQVVQEITNAGGIAVANYNNVINEGDKIIQTAIASFGRIDVVVNNAGILRDLSMIKMTKADWDAVLAAHCRGAFSVVRAAWTYMRKQKYGRIINTSSGTGLYGNFGQANYGTAKLGLHGFTKTLAIEGDKYNIKVNTIVPVGASRMTKGILPDEILVLFSSEKVAQLVVYLAHESCTTTGNIYDVLGGWVAGLRLQRTNGAFFAGNFTAEDVKSKEREIHSFEGATDYPTVNTDTLGKVVTLAEAARPKL</sequence>
<protein>
    <recommendedName>
        <fullName evidence="4">Ketoreductase domain-containing protein</fullName>
    </recommendedName>
</protein>
<dbReference type="GO" id="GO:0016491">
    <property type="term" value="F:oxidoreductase activity"/>
    <property type="evidence" value="ECO:0007669"/>
    <property type="project" value="UniProtKB-KW"/>
</dbReference>
<dbReference type="Proteomes" id="UP001162131">
    <property type="component" value="Unassembled WGS sequence"/>
</dbReference>
<reference evidence="5" key="1">
    <citation type="submission" date="2021-09" db="EMBL/GenBank/DDBJ databases">
        <authorList>
            <consortium name="AG Swart"/>
            <person name="Singh M."/>
            <person name="Singh A."/>
            <person name="Seah K."/>
            <person name="Emmerich C."/>
        </authorList>
    </citation>
    <scope>NUCLEOTIDE SEQUENCE</scope>
    <source>
        <strain evidence="5">ATCC30299</strain>
    </source>
</reference>
<evidence type="ECO:0000313" key="5">
    <source>
        <dbReference type="EMBL" id="CAG9314683.1"/>
    </source>
</evidence>
<dbReference type="PRINTS" id="PR00080">
    <property type="entry name" value="SDRFAMILY"/>
</dbReference>
<proteinExistence type="inferred from homology"/>
<evidence type="ECO:0000259" key="4">
    <source>
        <dbReference type="SMART" id="SM00822"/>
    </source>
</evidence>
<dbReference type="SMART" id="SM00822">
    <property type="entry name" value="PKS_KR"/>
    <property type="match status" value="1"/>
</dbReference>
<evidence type="ECO:0000256" key="3">
    <source>
        <dbReference type="RuleBase" id="RU000363"/>
    </source>
</evidence>
<evidence type="ECO:0000313" key="6">
    <source>
        <dbReference type="Proteomes" id="UP001162131"/>
    </source>
</evidence>
<dbReference type="PROSITE" id="PS00061">
    <property type="entry name" value="ADH_SHORT"/>
    <property type="match status" value="1"/>
</dbReference>
<feature type="domain" description="Ketoreductase" evidence="4">
    <location>
        <begin position="10"/>
        <end position="184"/>
    </location>
</feature>
<dbReference type="PANTHER" id="PTHR45024">
    <property type="entry name" value="DEHYDROGENASES, SHORT CHAIN"/>
    <property type="match status" value="1"/>
</dbReference>
<dbReference type="InterPro" id="IPR020904">
    <property type="entry name" value="Sc_DH/Rdtase_CS"/>
</dbReference>
<dbReference type="EMBL" id="CAJZBQ010000012">
    <property type="protein sequence ID" value="CAG9314683.1"/>
    <property type="molecule type" value="Genomic_DNA"/>
</dbReference>
<comment type="caution">
    <text evidence="5">The sequence shown here is derived from an EMBL/GenBank/DDBJ whole genome shotgun (WGS) entry which is preliminary data.</text>
</comment>
<dbReference type="InterPro" id="IPR036291">
    <property type="entry name" value="NAD(P)-bd_dom_sf"/>
</dbReference>
<name>A0AAU9IMI4_9CILI</name>
<dbReference type="InterPro" id="IPR051687">
    <property type="entry name" value="Peroxisomal_Beta-Oxidation"/>
</dbReference>
<dbReference type="Pfam" id="PF00106">
    <property type="entry name" value="adh_short"/>
    <property type="match status" value="1"/>
</dbReference>
<evidence type="ECO:0000256" key="2">
    <source>
        <dbReference type="ARBA" id="ARBA00023002"/>
    </source>
</evidence>
<keyword evidence="6" id="KW-1185">Reference proteome</keyword>
<comment type="similarity">
    <text evidence="1 3">Belongs to the short-chain dehydrogenases/reductases (SDR) family.</text>
</comment>
<evidence type="ECO:0000256" key="1">
    <source>
        <dbReference type="ARBA" id="ARBA00006484"/>
    </source>
</evidence>
<organism evidence="5 6">
    <name type="scientific">Blepharisma stoltei</name>
    <dbReference type="NCBI Taxonomy" id="1481888"/>
    <lineage>
        <taxon>Eukaryota</taxon>
        <taxon>Sar</taxon>
        <taxon>Alveolata</taxon>
        <taxon>Ciliophora</taxon>
        <taxon>Postciliodesmatophora</taxon>
        <taxon>Heterotrichea</taxon>
        <taxon>Heterotrichida</taxon>
        <taxon>Blepharismidae</taxon>
        <taxon>Blepharisma</taxon>
    </lineage>
</organism>
<dbReference type="InterPro" id="IPR002347">
    <property type="entry name" value="SDR_fam"/>
</dbReference>
<gene>
    <name evidence="5" type="ORF">BSTOLATCC_MIC11681</name>
</gene>